<feature type="compositionally biased region" description="Basic residues" evidence="1">
    <location>
        <begin position="348"/>
        <end position="359"/>
    </location>
</feature>
<gene>
    <name evidence="3" type="ORF">THOM_2227</name>
</gene>
<organism evidence="3 4">
    <name type="scientific">Trachipleistophora hominis</name>
    <name type="common">Microsporidian parasite</name>
    <dbReference type="NCBI Taxonomy" id="72359"/>
    <lineage>
        <taxon>Eukaryota</taxon>
        <taxon>Fungi</taxon>
        <taxon>Fungi incertae sedis</taxon>
        <taxon>Microsporidia</taxon>
        <taxon>Pleistophoridae</taxon>
        <taxon>Trachipleistophora</taxon>
    </lineage>
</organism>
<protein>
    <submittedName>
        <fullName evidence="3">Uncharacterized protein</fullName>
    </submittedName>
</protein>
<reference evidence="3 4" key="1">
    <citation type="journal article" date="2012" name="PLoS Pathog.">
        <title>The genome of the obligate intracellular parasite Trachipleistophora hominis: new insights into microsporidian genome dynamics and reductive evolution.</title>
        <authorList>
            <person name="Heinz E."/>
            <person name="Williams T.A."/>
            <person name="Nakjang S."/>
            <person name="Noel C.J."/>
            <person name="Swan D.C."/>
            <person name="Goldberg A.V."/>
            <person name="Harris S.R."/>
            <person name="Weinmaier T."/>
            <person name="Markert S."/>
            <person name="Becher D."/>
            <person name="Bernhardt J."/>
            <person name="Dagan T."/>
            <person name="Hacker C."/>
            <person name="Lucocq J.M."/>
            <person name="Schweder T."/>
            <person name="Rattei T."/>
            <person name="Hall N."/>
            <person name="Hirt R.P."/>
            <person name="Embley T.M."/>
        </authorList>
    </citation>
    <scope>NUCLEOTIDE SEQUENCE [LARGE SCALE GENOMIC DNA]</scope>
</reference>
<dbReference type="InParanoid" id="L7JTM9"/>
<proteinExistence type="predicted"/>
<keyword evidence="2" id="KW-0812">Transmembrane</keyword>
<keyword evidence="2" id="KW-1133">Transmembrane helix</keyword>
<evidence type="ECO:0000313" key="3">
    <source>
        <dbReference type="EMBL" id="ELQ74828.1"/>
    </source>
</evidence>
<dbReference type="AlphaFoldDB" id="L7JTM9"/>
<keyword evidence="2" id="KW-0472">Membrane</keyword>
<evidence type="ECO:0000256" key="1">
    <source>
        <dbReference type="SAM" id="MobiDB-lite"/>
    </source>
</evidence>
<dbReference type="Proteomes" id="UP000011185">
    <property type="component" value="Unassembled WGS sequence"/>
</dbReference>
<dbReference type="HOGENOM" id="CLU_756906_0_0_1"/>
<dbReference type="VEuPathDB" id="MicrosporidiaDB:THOM_2227"/>
<name>L7JTM9_TRAHO</name>
<feature type="region of interest" description="Disordered" evidence="1">
    <location>
        <begin position="132"/>
        <end position="155"/>
    </location>
</feature>
<feature type="region of interest" description="Disordered" evidence="1">
    <location>
        <begin position="334"/>
        <end position="366"/>
    </location>
</feature>
<feature type="transmembrane region" description="Helical" evidence="2">
    <location>
        <begin position="63"/>
        <end position="84"/>
    </location>
</feature>
<keyword evidence="4" id="KW-1185">Reference proteome</keyword>
<evidence type="ECO:0000256" key="2">
    <source>
        <dbReference type="SAM" id="Phobius"/>
    </source>
</evidence>
<evidence type="ECO:0000313" key="4">
    <source>
        <dbReference type="Proteomes" id="UP000011185"/>
    </source>
</evidence>
<dbReference type="EMBL" id="JH994017">
    <property type="protein sequence ID" value="ELQ74828.1"/>
    <property type="molecule type" value="Genomic_DNA"/>
</dbReference>
<sequence length="366" mass="41901">MFRPDSELHNTLSLTLDDNITSLIRDSDIDSHEMSDTVFNVLDGDMVIKQAKARNTGEIGLRFGYATFIIISVVLFVTVVILGMKIYDNSQKRNTESSLSQKRTRNEQELKKIEVQQQKLSGKISMLKKKINATEDPARQVRPKEGSILRDDENSDEQKHVIINTSSYVEKKDKQVQTEGAKPHEVIVGVACNQDRVEEVDFTFKSEDNGHRSTIVVIIEREDDVSKESKENSKAINDDNNDKSNDKTQIKLKLRTDEHDMKISEEKNVEKDCYADLLKDSLPCEDKSSDLPPTKRQETALKKHIERRKPDGTFKFYMKLYPNDIELEEKQNTNNMNGIGESSEPKSRSHSGHVTHNRNKFGSLDW</sequence>
<accession>L7JTM9</accession>
<feature type="region of interest" description="Disordered" evidence="1">
    <location>
        <begin position="224"/>
        <end position="250"/>
    </location>
</feature>